<dbReference type="InterPro" id="IPR036388">
    <property type="entry name" value="WH-like_DNA-bd_sf"/>
</dbReference>
<dbReference type="EMBL" id="QQZY01000010">
    <property type="protein sequence ID" value="RDI73274.1"/>
    <property type="molecule type" value="Genomic_DNA"/>
</dbReference>
<dbReference type="Proteomes" id="UP000254134">
    <property type="component" value="Unassembled WGS sequence"/>
</dbReference>
<dbReference type="RefSeq" id="WP_181813724.1">
    <property type="nucleotide sequence ID" value="NZ_QQZY01000010.1"/>
</dbReference>
<dbReference type="Gene3D" id="1.10.1740.10">
    <property type="match status" value="1"/>
</dbReference>
<dbReference type="SUPFAM" id="SSF88946">
    <property type="entry name" value="Sigma2 domain of RNA polymerase sigma factors"/>
    <property type="match status" value="1"/>
</dbReference>
<gene>
    <name evidence="2" type="ORF">Gocc_2874</name>
</gene>
<feature type="domain" description="RNA polymerase sigma-70 region 2" evidence="1">
    <location>
        <begin position="6"/>
        <end position="74"/>
    </location>
</feature>
<comment type="caution">
    <text evidence="2">The sequence shown here is derived from an EMBL/GenBank/DDBJ whole genome shotgun (WGS) entry which is preliminary data.</text>
</comment>
<sequence>MTAVSLWHEHRGLALAAARSYRLPGADRDDVQQEALIGLWFACRSYRAEQGPFPPFARLVVERHLADCLRGATRGKHTVLTDSVRVIRRDDRDVDAAATIASAHQVADVAEQRDRLRRLMRAIDSDLSALERRCVVSATCGLSYEEMALPWKVVDNSLFRARRKLRRAA</sequence>
<organism evidence="2 3">
    <name type="scientific">Gaiella occulta</name>
    <dbReference type="NCBI Taxonomy" id="1002870"/>
    <lineage>
        <taxon>Bacteria</taxon>
        <taxon>Bacillati</taxon>
        <taxon>Actinomycetota</taxon>
        <taxon>Thermoleophilia</taxon>
        <taxon>Gaiellales</taxon>
        <taxon>Gaiellaceae</taxon>
        <taxon>Gaiella</taxon>
    </lineage>
</organism>
<protein>
    <submittedName>
        <fullName evidence="2">Sigma70-ECF: RNA polymerase sigma factor, sigma-70 family</fullName>
    </submittedName>
</protein>
<evidence type="ECO:0000313" key="2">
    <source>
        <dbReference type="EMBL" id="RDI73274.1"/>
    </source>
</evidence>
<dbReference type="InterPro" id="IPR007627">
    <property type="entry name" value="RNA_pol_sigma70_r2"/>
</dbReference>
<reference evidence="2 3" key="1">
    <citation type="submission" date="2018-07" db="EMBL/GenBank/DDBJ databases">
        <title>High-quality-draft genome sequence of Gaiella occulta.</title>
        <authorList>
            <person name="Severino R."/>
            <person name="Froufe H.J.C."/>
            <person name="Rainey F.A."/>
            <person name="Barroso C."/>
            <person name="Albuquerque L."/>
            <person name="Lobo-Da-Cunha A."/>
            <person name="Da Costa M.S."/>
            <person name="Egas C."/>
        </authorList>
    </citation>
    <scope>NUCLEOTIDE SEQUENCE [LARGE SCALE GENOMIC DNA]</scope>
    <source>
        <strain evidence="2 3">F2-233</strain>
    </source>
</reference>
<dbReference type="GO" id="GO:0006352">
    <property type="term" value="P:DNA-templated transcription initiation"/>
    <property type="evidence" value="ECO:0007669"/>
    <property type="project" value="InterPro"/>
</dbReference>
<proteinExistence type="predicted"/>
<evidence type="ECO:0000313" key="3">
    <source>
        <dbReference type="Proteomes" id="UP000254134"/>
    </source>
</evidence>
<dbReference type="GO" id="GO:0003700">
    <property type="term" value="F:DNA-binding transcription factor activity"/>
    <property type="evidence" value="ECO:0007669"/>
    <property type="project" value="InterPro"/>
</dbReference>
<name>A0A7M2YTQ4_9ACTN</name>
<dbReference type="Gene3D" id="1.10.10.10">
    <property type="entry name" value="Winged helix-like DNA-binding domain superfamily/Winged helix DNA-binding domain"/>
    <property type="match status" value="1"/>
</dbReference>
<dbReference type="InterPro" id="IPR014284">
    <property type="entry name" value="RNA_pol_sigma-70_dom"/>
</dbReference>
<dbReference type="NCBIfam" id="TIGR02937">
    <property type="entry name" value="sigma70-ECF"/>
    <property type="match status" value="1"/>
</dbReference>
<dbReference type="Pfam" id="PF04542">
    <property type="entry name" value="Sigma70_r2"/>
    <property type="match status" value="1"/>
</dbReference>
<reference evidence="3" key="2">
    <citation type="journal article" date="2019" name="MicrobiologyOpen">
        <title>High-quality draft genome sequence of Gaiella occulta isolated from a 150 meter deep mineral water borehole and comparison with the genome sequences of other deep-branching lineages of the phylum Actinobacteria.</title>
        <authorList>
            <person name="Severino R."/>
            <person name="Froufe H.J.C."/>
            <person name="Barroso C."/>
            <person name="Albuquerque L."/>
            <person name="Lobo-da-Cunha A."/>
            <person name="da Costa M.S."/>
            <person name="Egas C."/>
        </authorList>
    </citation>
    <scope>NUCLEOTIDE SEQUENCE [LARGE SCALE GENOMIC DNA]</scope>
    <source>
        <strain evidence="3">F2-233</strain>
    </source>
</reference>
<dbReference type="AlphaFoldDB" id="A0A7M2YTQ4"/>
<keyword evidence="3" id="KW-1185">Reference proteome</keyword>
<evidence type="ECO:0000259" key="1">
    <source>
        <dbReference type="Pfam" id="PF04542"/>
    </source>
</evidence>
<dbReference type="InterPro" id="IPR013325">
    <property type="entry name" value="RNA_pol_sigma_r2"/>
</dbReference>
<accession>A0A7M2YTQ4</accession>